<feature type="transmembrane region" description="Helical" evidence="1">
    <location>
        <begin position="51"/>
        <end position="71"/>
    </location>
</feature>
<organism evidence="2 3">
    <name type="scientific">Ottowia cancrivicina</name>
    <dbReference type="NCBI Taxonomy" id="3040346"/>
    <lineage>
        <taxon>Bacteria</taxon>
        <taxon>Pseudomonadati</taxon>
        <taxon>Pseudomonadota</taxon>
        <taxon>Betaproteobacteria</taxon>
        <taxon>Burkholderiales</taxon>
        <taxon>Comamonadaceae</taxon>
        <taxon>Ottowia</taxon>
    </lineage>
</organism>
<keyword evidence="1" id="KW-1133">Transmembrane helix</keyword>
<evidence type="ECO:0000313" key="3">
    <source>
        <dbReference type="Proteomes" id="UP001237156"/>
    </source>
</evidence>
<reference evidence="2 3" key="1">
    <citation type="submission" date="2023-04" db="EMBL/GenBank/DDBJ databases">
        <title>Ottowia paracancer sp. nov., isolated from human stomach.</title>
        <authorList>
            <person name="Song Y."/>
        </authorList>
    </citation>
    <scope>NUCLEOTIDE SEQUENCE [LARGE SCALE GENOMIC DNA]</scope>
    <source>
        <strain evidence="2 3">10c7w1</strain>
    </source>
</reference>
<dbReference type="EMBL" id="JARVII010000023">
    <property type="protein sequence ID" value="MDG9700072.1"/>
    <property type="molecule type" value="Genomic_DNA"/>
</dbReference>
<evidence type="ECO:0000256" key="1">
    <source>
        <dbReference type="SAM" id="Phobius"/>
    </source>
</evidence>
<gene>
    <name evidence="2" type="ORF">QB898_10185</name>
</gene>
<dbReference type="Proteomes" id="UP001237156">
    <property type="component" value="Unassembled WGS sequence"/>
</dbReference>
<accession>A0AAW6RMI9</accession>
<proteinExistence type="predicted"/>
<keyword evidence="1" id="KW-0472">Membrane</keyword>
<feature type="transmembrane region" description="Helical" evidence="1">
    <location>
        <begin position="12"/>
        <end position="31"/>
    </location>
</feature>
<evidence type="ECO:0000313" key="2">
    <source>
        <dbReference type="EMBL" id="MDG9700072.1"/>
    </source>
</evidence>
<keyword evidence="3" id="KW-1185">Reference proteome</keyword>
<comment type="caution">
    <text evidence="2">The sequence shown here is derived from an EMBL/GenBank/DDBJ whole genome shotgun (WGS) entry which is preliminary data.</text>
</comment>
<dbReference type="AlphaFoldDB" id="A0AAW6RMI9"/>
<keyword evidence="1" id="KW-0812">Transmembrane</keyword>
<protein>
    <submittedName>
        <fullName evidence="2">Uncharacterized protein</fullName>
    </submittedName>
</protein>
<sequence>MRQIKAIIKPKAVVVFFLVMGMLTILFLIVSDGCLCAIRPNFFNRIMKGEIIFEDGILLVIFLFIAVAVLFQEEFVVYENGILMKTNIFDKGKFFDEFILKDDGLFVEVMLNNRRYRFDKAYYIIWYAGK</sequence>
<name>A0AAW6RMI9_9BURK</name>